<gene>
    <name evidence="2" type="ORF">EGYM00163_LOCUS35966</name>
</gene>
<name>A0A7S4G474_9EUGL</name>
<protein>
    <submittedName>
        <fullName evidence="2">Uncharacterized protein</fullName>
    </submittedName>
</protein>
<evidence type="ECO:0000256" key="1">
    <source>
        <dbReference type="SAM" id="SignalP"/>
    </source>
</evidence>
<sequence>MAADVRIQALVLLLSMLFVAGNEGKVECQTSAETEEAGKFLRLECPYRSLMLDHCYMCHSSSQEAMMICDGWNENDIQHACEGPRLIFHQTAGTYLSKDDWKRYGDPEEDNFSILDELESLRGSDGKFLFKIVWPELPPP</sequence>
<dbReference type="AlphaFoldDB" id="A0A7S4G474"/>
<feature type="signal peptide" evidence="1">
    <location>
        <begin position="1"/>
        <end position="24"/>
    </location>
</feature>
<organism evidence="2">
    <name type="scientific">Eutreptiella gymnastica</name>
    <dbReference type="NCBI Taxonomy" id="73025"/>
    <lineage>
        <taxon>Eukaryota</taxon>
        <taxon>Discoba</taxon>
        <taxon>Euglenozoa</taxon>
        <taxon>Euglenida</taxon>
        <taxon>Spirocuta</taxon>
        <taxon>Euglenophyceae</taxon>
        <taxon>Eutreptiales</taxon>
        <taxon>Eutreptiaceae</taxon>
        <taxon>Eutreptiella</taxon>
    </lineage>
</organism>
<proteinExistence type="predicted"/>
<keyword evidence="1" id="KW-0732">Signal</keyword>
<feature type="chain" id="PRO_5031521611" evidence="1">
    <location>
        <begin position="25"/>
        <end position="140"/>
    </location>
</feature>
<dbReference type="EMBL" id="HBJA01104341">
    <property type="protein sequence ID" value="CAE0824731.1"/>
    <property type="molecule type" value="Transcribed_RNA"/>
</dbReference>
<accession>A0A7S4G474</accession>
<evidence type="ECO:0000313" key="2">
    <source>
        <dbReference type="EMBL" id="CAE0824731.1"/>
    </source>
</evidence>
<reference evidence="2" key="1">
    <citation type="submission" date="2021-01" db="EMBL/GenBank/DDBJ databases">
        <authorList>
            <person name="Corre E."/>
            <person name="Pelletier E."/>
            <person name="Niang G."/>
            <person name="Scheremetjew M."/>
            <person name="Finn R."/>
            <person name="Kale V."/>
            <person name="Holt S."/>
            <person name="Cochrane G."/>
            <person name="Meng A."/>
            <person name="Brown T."/>
            <person name="Cohen L."/>
        </authorList>
    </citation>
    <scope>NUCLEOTIDE SEQUENCE</scope>
    <source>
        <strain evidence="2">CCMP1594</strain>
    </source>
</reference>